<keyword evidence="1" id="KW-0677">Repeat</keyword>
<dbReference type="PANTHER" id="PTHR24198">
    <property type="entry name" value="ANKYRIN REPEAT AND PROTEIN KINASE DOMAIN-CONTAINING PROTEIN"/>
    <property type="match status" value="1"/>
</dbReference>
<sequence length="256" mass="28165">GHEEVVEVHLERGGVVPNAVDTEYGQTPPSSAVRHGDVAVVSLLLEREDLNPNSADSVYGRTPLMWAAEAGNGKVAEMLLARRNLNLHTPDFSGETVLPLATSKGYTAVVMLLSEHDHSLTISSDTKEAPEHLSPELGHGETVKILFARDNVNTDTAETRRWTPLSWAAWHGNPGVLKIILRRTDVNPNTADNGYGLTLLSLAVWPRHLAVVRLLLQYEELKPNPAETDGDRKPLMWATDEGYDNVVEMLLAHHDL</sequence>
<dbReference type="STRING" id="1336337.A0A3N4JSU0"/>
<evidence type="ECO:0000313" key="3">
    <source>
        <dbReference type="EMBL" id="RPB00318.1"/>
    </source>
</evidence>
<reference evidence="3 4" key="1">
    <citation type="journal article" date="2018" name="Nat. Ecol. Evol.">
        <title>Pezizomycetes genomes reveal the molecular basis of ectomycorrhizal truffle lifestyle.</title>
        <authorList>
            <person name="Murat C."/>
            <person name="Payen T."/>
            <person name="Noel B."/>
            <person name="Kuo A."/>
            <person name="Morin E."/>
            <person name="Chen J."/>
            <person name="Kohler A."/>
            <person name="Krizsan K."/>
            <person name="Balestrini R."/>
            <person name="Da Silva C."/>
            <person name="Montanini B."/>
            <person name="Hainaut M."/>
            <person name="Levati E."/>
            <person name="Barry K.W."/>
            <person name="Belfiori B."/>
            <person name="Cichocki N."/>
            <person name="Clum A."/>
            <person name="Dockter R.B."/>
            <person name="Fauchery L."/>
            <person name="Guy J."/>
            <person name="Iotti M."/>
            <person name="Le Tacon F."/>
            <person name="Lindquist E.A."/>
            <person name="Lipzen A."/>
            <person name="Malagnac F."/>
            <person name="Mello A."/>
            <person name="Molinier V."/>
            <person name="Miyauchi S."/>
            <person name="Poulain J."/>
            <person name="Riccioni C."/>
            <person name="Rubini A."/>
            <person name="Sitrit Y."/>
            <person name="Splivallo R."/>
            <person name="Traeger S."/>
            <person name="Wang M."/>
            <person name="Zifcakova L."/>
            <person name="Wipf D."/>
            <person name="Zambonelli A."/>
            <person name="Paolocci F."/>
            <person name="Nowrousian M."/>
            <person name="Ottonello S."/>
            <person name="Baldrian P."/>
            <person name="Spatafora J.W."/>
            <person name="Henrissat B."/>
            <person name="Nagy L.G."/>
            <person name="Aury J.M."/>
            <person name="Wincker P."/>
            <person name="Grigoriev I.V."/>
            <person name="Bonfante P."/>
            <person name="Martin F.M."/>
        </authorList>
    </citation>
    <scope>NUCLEOTIDE SEQUENCE [LARGE SCALE GENOMIC DNA]</scope>
    <source>
        <strain evidence="3 4">120613-1</strain>
    </source>
</reference>
<keyword evidence="4" id="KW-1185">Reference proteome</keyword>
<proteinExistence type="predicted"/>
<keyword evidence="2" id="KW-0040">ANK repeat</keyword>
<dbReference type="AlphaFoldDB" id="A0A3N4JSU0"/>
<dbReference type="OrthoDB" id="20872at2759"/>
<organism evidence="3 4">
    <name type="scientific">Choiromyces venosus 120613-1</name>
    <dbReference type="NCBI Taxonomy" id="1336337"/>
    <lineage>
        <taxon>Eukaryota</taxon>
        <taxon>Fungi</taxon>
        <taxon>Dikarya</taxon>
        <taxon>Ascomycota</taxon>
        <taxon>Pezizomycotina</taxon>
        <taxon>Pezizomycetes</taxon>
        <taxon>Pezizales</taxon>
        <taxon>Tuberaceae</taxon>
        <taxon>Choiromyces</taxon>
    </lineage>
</organism>
<dbReference type="InterPro" id="IPR002110">
    <property type="entry name" value="Ankyrin_rpt"/>
</dbReference>
<evidence type="ECO:0000313" key="4">
    <source>
        <dbReference type="Proteomes" id="UP000276215"/>
    </source>
</evidence>
<dbReference type="Gene3D" id="1.25.40.20">
    <property type="entry name" value="Ankyrin repeat-containing domain"/>
    <property type="match status" value="2"/>
</dbReference>
<dbReference type="SMART" id="SM00248">
    <property type="entry name" value="ANK"/>
    <property type="match status" value="6"/>
</dbReference>
<evidence type="ECO:0000256" key="1">
    <source>
        <dbReference type="ARBA" id="ARBA00022737"/>
    </source>
</evidence>
<dbReference type="EMBL" id="ML120381">
    <property type="protein sequence ID" value="RPB00318.1"/>
    <property type="molecule type" value="Genomic_DNA"/>
</dbReference>
<name>A0A3N4JSU0_9PEZI</name>
<accession>A0A3N4JSU0</accession>
<evidence type="ECO:0000256" key="2">
    <source>
        <dbReference type="ARBA" id="ARBA00023043"/>
    </source>
</evidence>
<feature type="non-terminal residue" evidence="3">
    <location>
        <position position="1"/>
    </location>
</feature>
<dbReference type="SUPFAM" id="SSF48403">
    <property type="entry name" value="Ankyrin repeat"/>
    <property type="match status" value="1"/>
</dbReference>
<protein>
    <submittedName>
        <fullName evidence="3">Ankyrin</fullName>
    </submittedName>
</protein>
<dbReference type="PANTHER" id="PTHR24198:SF165">
    <property type="entry name" value="ANKYRIN REPEAT-CONTAINING PROTEIN-RELATED"/>
    <property type="match status" value="1"/>
</dbReference>
<dbReference type="Pfam" id="PF12796">
    <property type="entry name" value="Ank_2"/>
    <property type="match status" value="2"/>
</dbReference>
<gene>
    <name evidence="3" type="ORF">L873DRAFT_1588725</name>
</gene>
<dbReference type="InterPro" id="IPR036770">
    <property type="entry name" value="Ankyrin_rpt-contain_sf"/>
</dbReference>
<dbReference type="Proteomes" id="UP000276215">
    <property type="component" value="Unassembled WGS sequence"/>
</dbReference>
<feature type="non-terminal residue" evidence="3">
    <location>
        <position position="256"/>
    </location>
</feature>